<evidence type="ECO:0000256" key="13">
    <source>
        <dbReference type="PIRNR" id="PIRNR000361"/>
    </source>
</evidence>
<dbReference type="Proteomes" id="UP000008631">
    <property type="component" value="Chromosome"/>
</dbReference>
<dbReference type="PRINTS" id="PR00371">
    <property type="entry name" value="FPNCR"/>
</dbReference>
<organism evidence="16 17">
    <name type="scientific">Isosphaera pallida (strain ATCC 43644 / DSM 9630 / IS1B)</name>
    <dbReference type="NCBI Taxonomy" id="575540"/>
    <lineage>
        <taxon>Bacteria</taxon>
        <taxon>Pseudomonadati</taxon>
        <taxon>Planctomycetota</taxon>
        <taxon>Planctomycetia</taxon>
        <taxon>Isosphaerales</taxon>
        <taxon>Isosphaeraceae</taxon>
        <taxon>Isosphaera</taxon>
    </lineage>
</organism>
<evidence type="ECO:0000256" key="6">
    <source>
        <dbReference type="ARBA" id="ARBA00022549"/>
    </source>
</evidence>
<dbReference type="Pfam" id="PF00175">
    <property type="entry name" value="NAD_binding_1"/>
    <property type="match status" value="1"/>
</dbReference>
<dbReference type="InterPro" id="IPR017938">
    <property type="entry name" value="Riboflavin_synthase-like_b-brl"/>
</dbReference>
<reference key="1">
    <citation type="submission" date="2010-11" db="EMBL/GenBank/DDBJ databases">
        <title>The complete sequence of chromosome of Isophaera pallida ATCC 43644.</title>
        <authorList>
            <consortium name="US DOE Joint Genome Institute (JGI-PGF)"/>
            <person name="Lucas S."/>
            <person name="Copeland A."/>
            <person name="Lapidus A."/>
            <person name="Bruce D."/>
            <person name="Goodwin L."/>
            <person name="Pitluck S."/>
            <person name="Kyrpides N."/>
            <person name="Mavromatis K."/>
            <person name="Pagani I."/>
            <person name="Ivanova N."/>
            <person name="Saunders E."/>
            <person name="Brettin T."/>
            <person name="Detter J.C."/>
            <person name="Han C."/>
            <person name="Tapia R."/>
            <person name="Land M."/>
            <person name="Hauser L."/>
            <person name="Markowitz V."/>
            <person name="Cheng J.-F."/>
            <person name="Hugenholtz P."/>
            <person name="Woyke T."/>
            <person name="Wu D."/>
            <person name="Eisen J.A."/>
        </authorList>
    </citation>
    <scope>NUCLEOTIDE SEQUENCE</scope>
    <source>
        <strain>ATCC 43644</strain>
    </source>
</reference>
<evidence type="ECO:0000313" key="17">
    <source>
        <dbReference type="Proteomes" id="UP000008631"/>
    </source>
</evidence>
<evidence type="ECO:0000256" key="3">
    <source>
        <dbReference type="ARBA" id="ARBA00008312"/>
    </source>
</evidence>
<feature type="binding site" evidence="14">
    <location>
        <begin position="255"/>
        <end position="256"/>
    </location>
    <ligand>
        <name>NADP(+)</name>
        <dbReference type="ChEBI" id="CHEBI:58349"/>
    </ligand>
</feature>
<dbReference type="InterPro" id="IPR001709">
    <property type="entry name" value="Flavoprot_Pyr_Nucl_cyt_Rdtase"/>
</dbReference>
<evidence type="ECO:0000256" key="8">
    <source>
        <dbReference type="ARBA" id="ARBA00022738"/>
    </source>
</evidence>
<evidence type="ECO:0000256" key="4">
    <source>
        <dbReference type="ARBA" id="ARBA00013223"/>
    </source>
</evidence>
<dbReference type="EC" id="1.18.1.2" evidence="4"/>
<evidence type="ECO:0000256" key="1">
    <source>
        <dbReference type="ARBA" id="ARBA00001974"/>
    </source>
</evidence>
<dbReference type="CDD" id="cd06208">
    <property type="entry name" value="CYPOR_like_FNR"/>
    <property type="match status" value="1"/>
</dbReference>
<dbReference type="Gene3D" id="2.40.30.10">
    <property type="entry name" value="Translation factors"/>
    <property type="match status" value="1"/>
</dbReference>
<dbReference type="Gene3D" id="3.40.50.80">
    <property type="entry name" value="Nucleotide-binding domain of ferredoxin-NADP reductase (FNR) module"/>
    <property type="match status" value="1"/>
</dbReference>
<feature type="binding site" evidence="14">
    <location>
        <position position="121"/>
    </location>
    <ligand>
        <name>NADP(+)</name>
        <dbReference type="ChEBI" id="CHEBI:58349"/>
    </ligand>
</feature>
<comment type="cofactor">
    <cofactor evidence="1">
        <name>FAD</name>
        <dbReference type="ChEBI" id="CHEBI:57692"/>
    </cofactor>
</comment>
<reference evidence="16 17" key="2">
    <citation type="journal article" date="2011" name="Stand. Genomic Sci.">
        <title>Complete genome sequence of Isosphaera pallida type strain (IS1B).</title>
        <authorList>
            <consortium name="US DOE Joint Genome Institute (JGI-PGF)"/>
            <person name="Goker M."/>
            <person name="Cleland D."/>
            <person name="Saunders E."/>
            <person name="Lapidus A."/>
            <person name="Nolan M."/>
            <person name="Lucas S."/>
            <person name="Hammon N."/>
            <person name="Deshpande S."/>
            <person name="Cheng J.F."/>
            <person name="Tapia R."/>
            <person name="Han C."/>
            <person name="Goodwin L."/>
            <person name="Pitluck S."/>
            <person name="Liolios K."/>
            <person name="Pagani I."/>
            <person name="Ivanova N."/>
            <person name="Mavromatis K."/>
            <person name="Pati A."/>
            <person name="Chen A."/>
            <person name="Palaniappan K."/>
            <person name="Land M."/>
            <person name="Hauser L."/>
            <person name="Chang Y.J."/>
            <person name="Jeffries C.D."/>
            <person name="Detter J.C."/>
            <person name="Beck B."/>
            <person name="Woyke T."/>
            <person name="Bristow J."/>
            <person name="Eisen J.A."/>
            <person name="Markowitz V."/>
            <person name="Hugenholtz P."/>
            <person name="Kyrpides N.C."/>
            <person name="Klenk H.P."/>
        </authorList>
    </citation>
    <scope>NUCLEOTIDE SEQUENCE [LARGE SCALE GENOMIC DNA]</scope>
    <source>
        <strain evidence="17">ATCC 43644 / DSM 9630 / IS1B</strain>
    </source>
</reference>
<dbReference type="PANTHER" id="PTHR43314">
    <property type="match status" value="1"/>
</dbReference>
<dbReference type="InterPro" id="IPR017927">
    <property type="entry name" value="FAD-bd_FR_type"/>
</dbReference>
<dbReference type="STRING" id="575540.Isop_1528"/>
<proteinExistence type="inferred from homology"/>
<keyword evidence="17" id="KW-1185">Reference proteome</keyword>
<evidence type="ECO:0000256" key="7">
    <source>
        <dbReference type="ARBA" id="ARBA00022630"/>
    </source>
</evidence>
<sequence>MVDHDGAVHHNERVGATRWGVASSPTERLVPLESTSAMSSSAARMPARETIPFNLYKINKPGVARVVSTTQLNPGSPNDEARHIVLSLEGLTYPYLEGQSMGVLPPGLDENGKPHKLRLYSIASTRNGDDGRGATASLCVKRDITRVPETGAVHYGVASNYLCDLKPGDLVKITGPVGKVFLLPEDPEANLVMVATGTGIAPFRGFLKHLYEERRDWKGRTVLFFGVRTRLDYLYGNELEAMRHHPGFELYTAFSREQTNAKGGRMYVQDRMAEQAELLYDLLHRPNTYLYICGLKGMEDGIDTALEEHWARVGGNWTDHREKLLDDHRMHIETY</sequence>
<dbReference type="GO" id="GO:0004324">
    <property type="term" value="F:ferredoxin-NADP+ reductase activity"/>
    <property type="evidence" value="ECO:0007669"/>
    <property type="project" value="UniProtKB-EC"/>
</dbReference>
<dbReference type="InterPro" id="IPR015701">
    <property type="entry name" value="FNR"/>
</dbReference>
<feature type="binding site" evidence="14">
    <location>
        <begin position="294"/>
        <end position="295"/>
    </location>
    <ligand>
        <name>NADP(+)</name>
        <dbReference type="ChEBI" id="CHEBI:58349"/>
    </ligand>
</feature>
<evidence type="ECO:0000256" key="14">
    <source>
        <dbReference type="PIRSR" id="PIRSR000361-1"/>
    </source>
</evidence>
<evidence type="ECO:0000256" key="2">
    <source>
        <dbReference type="ARBA" id="ARBA00004445"/>
    </source>
</evidence>
<accession>E8QYX6</accession>
<dbReference type="InterPro" id="IPR039261">
    <property type="entry name" value="FNR_nucleotide-bd"/>
</dbReference>
<evidence type="ECO:0000256" key="11">
    <source>
        <dbReference type="ARBA" id="ARBA00023002"/>
    </source>
</evidence>
<dbReference type="HOGENOM" id="CLU_053066_0_0_0"/>
<comment type="similarity">
    <text evidence="3">Belongs to the ferredoxin--NADP reductase type 1 family.</text>
</comment>
<dbReference type="SUPFAM" id="SSF52343">
    <property type="entry name" value="Ferredoxin reductase-like, C-terminal NADP-linked domain"/>
    <property type="match status" value="1"/>
</dbReference>
<feature type="binding site" evidence="14">
    <location>
        <position position="141"/>
    </location>
    <ligand>
        <name>NADP(+)</name>
        <dbReference type="ChEBI" id="CHEBI:58349"/>
    </ligand>
</feature>
<evidence type="ECO:0000256" key="5">
    <source>
        <dbReference type="ARBA" id="ARBA00013903"/>
    </source>
</evidence>
<evidence type="ECO:0000256" key="10">
    <source>
        <dbReference type="ARBA" id="ARBA00022857"/>
    </source>
</evidence>
<dbReference type="InterPro" id="IPR001433">
    <property type="entry name" value="OxRdtase_FAD/NAD-bd"/>
</dbReference>
<dbReference type="FunFam" id="3.40.50.80:FF:000008">
    <property type="entry name" value="Ferredoxin--NADP reductase, chloroplastic"/>
    <property type="match status" value="1"/>
</dbReference>
<feature type="binding site" evidence="14">
    <location>
        <position position="198"/>
    </location>
    <ligand>
        <name>NADP(+)</name>
        <dbReference type="ChEBI" id="CHEBI:58349"/>
    </ligand>
</feature>
<comment type="subcellular location">
    <subcellularLocation>
        <location evidence="2">Cellular thylakoid membrane</location>
        <topology evidence="2">Peripheral membrane protein</topology>
        <orientation evidence="2">Cytoplasmic side</orientation>
    </subcellularLocation>
</comment>
<evidence type="ECO:0000313" key="16">
    <source>
        <dbReference type="EMBL" id="ADV62113.1"/>
    </source>
</evidence>
<dbReference type="PIRSF" id="PIRSF000361">
    <property type="entry name" value="Frd-NADP+_RD"/>
    <property type="match status" value="1"/>
</dbReference>
<keyword evidence="11 13" id="KW-0560">Oxidoreductase</keyword>
<dbReference type="eggNOG" id="COG0369">
    <property type="taxonomic scope" value="Bacteria"/>
</dbReference>
<protein>
    <recommendedName>
        <fullName evidence="5">Ferredoxin--NADP reductase</fullName>
        <ecNumber evidence="4">1.18.1.2</ecNumber>
    </recommendedName>
</protein>
<keyword evidence="7 13" id="KW-0285">Flavoprotein</keyword>
<dbReference type="InParanoid" id="E8QYX6"/>
<keyword evidence="8" id="KW-0605">Phycobilisome</keyword>
<dbReference type="SUPFAM" id="SSF63380">
    <property type="entry name" value="Riboflavin synthase domain-like"/>
    <property type="match status" value="1"/>
</dbReference>
<evidence type="ECO:0000256" key="12">
    <source>
        <dbReference type="ARBA" id="ARBA00047776"/>
    </source>
</evidence>
<dbReference type="AlphaFoldDB" id="E8QYX6"/>
<dbReference type="KEGG" id="ipa:Isop_1528"/>
<dbReference type="EMBL" id="CP002353">
    <property type="protein sequence ID" value="ADV62113.1"/>
    <property type="molecule type" value="Genomic_DNA"/>
</dbReference>
<keyword evidence="10 13" id="KW-0521">NADP</keyword>
<dbReference type="GO" id="GO:0030089">
    <property type="term" value="C:phycobilisome"/>
    <property type="evidence" value="ECO:0007669"/>
    <property type="project" value="UniProtKB-KW"/>
</dbReference>
<evidence type="ECO:0000259" key="15">
    <source>
        <dbReference type="PROSITE" id="PS51384"/>
    </source>
</evidence>
<dbReference type="PROSITE" id="PS51384">
    <property type="entry name" value="FAD_FR"/>
    <property type="match status" value="1"/>
</dbReference>
<evidence type="ECO:0000256" key="9">
    <source>
        <dbReference type="ARBA" id="ARBA00022827"/>
    </source>
</evidence>
<name>E8QYX6_ISOPI</name>
<feature type="domain" description="FAD-binding FR-type" evidence="15">
    <location>
        <begin position="59"/>
        <end position="183"/>
    </location>
</feature>
<keyword evidence="9 13" id="KW-0274">FAD</keyword>
<feature type="binding site" evidence="14">
    <location>
        <position position="333"/>
    </location>
    <ligand>
        <name>NADP(+)</name>
        <dbReference type="ChEBI" id="CHEBI:58349"/>
    </ligand>
</feature>
<comment type="catalytic activity">
    <reaction evidence="12">
        <text>2 reduced [2Fe-2S]-[ferredoxin] + NADP(+) + H(+) = 2 oxidized [2Fe-2S]-[ferredoxin] + NADPH</text>
        <dbReference type="Rhea" id="RHEA:20125"/>
        <dbReference type="Rhea" id="RHEA-COMP:10000"/>
        <dbReference type="Rhea" id="RHEA-COMP:10001"/>
        <dbReference type="ChEBI" id="CHEBI:15378"/>
        <dbReference type="ChEBI" id="CHEBI:33737"/>
        <dbReference type="ChEBI" id="CHEBI:33738"/>
        <dbReference type="ChEBI" id="CHEBI:57783"/>
        <dbReference type="ChEBI" id="CHEBI:58349"/>
        <dbReference type="EC" id="1.18.1.2"/>
    </reaction>
</comment>
<keyword evidence="6" id="KW-0042">Antenna complex</keyword>
<dbReference type="GO" id="GO:0031676">
    <property type="term" value="C:plasma membrane-derived thylakoid membrane"/>
    <property type="evidence" value="ECO:0007669"/>
    <property type="project" value="UniProtKB-SubCell"/>
</dbReference>
<gene>
    <name evidence="16" type="ordered locus">Isop_1528</name>
</gene>